<dbReference type="AlphaFoldDB" id="A0A918W9D7"/>
<accession>A0A918W9D7</accession>
<dbReference type="EMBL" id="BMUL01000007">
    <property type="protein sequence ID" value="GHA84686.1"/>
    <property type="molecule type" value="Genomic_DNA"/>
</dbReference>
<dbReference type="Proteomes" id="UP000644020">
    <property type="component" value="Unassembled WGS sequence"/>
</dbReference>
<comment type="caution">
    <text evidence="2">The sequence shown here is derived from an EMBL/GenBank/DDBJ whole genome shotgun (WGS) entry which is preliminary data.</text>
</comment>
<protein>
    <submittedName>
        <fullName evidence="2">Uncharacterized protein</fullName>
    </submittedName>
</protein>
<keyword evidence="3" id="KW-1185">Reference proteome</keyword>
<reference evidence="2" key="1">
    <citation type="journal article" date="2014" name="Int. J. Syst. Evol. Microbiol.">
        <title>Complete genome sequence of Corynebacterium casei LMG S-19264T (=DSM 44701T), isolated from a smear-ripened cheese.</title>
        <authorList>
            <consortium name="US DOE Joint Genome Institute (JGI-PGF)"/>
            <person name="Walter F."/>
            <person name="Albersmeier A."/>
            <person name="Kalinowski J."/>
            <person name="Ruckert C."/>
        </authorList>
    </citation>
    <scope>NUCLEOTIDE SEQUENCE</scope>
    <source>
        <strain evidence="2">JCM 4518</strain>
    </source>
</reference>
<gene>
    <name evidence="2" type="ORF">GCM10010305_30540</name>
</gene>
<reference evidence="2" key="2">
    <citation type="submission" date="2020-09" db="EMBL/GenBank/DDBJ databases">
        <authorList>
            <person name="Sun Q."/>
            <person name="Ohkuma M."/>
        </authorList>
    </citation>
    <scope>NUCLEOTIDE SEQUENCE</scope>
    <source>
        <strain evidence="2">JCM 4518</strain>
    </source>
</reference>
<sequence length="199" mass="21178">MNWSWSSSTTTPFAHVGTGTSVLTNTADLAGSIAAQARAQGRKNGGGDYKGDHGIRYPITTGHVIPVAAAFAAKPVVDQNMNNGKHPKPAPTWVPKPDWDLKNGDWKPEGGIQMAFGTLSLLNILTDGQQSFIPAQQTNHHSAPGVDPGGSNDDDNDHRECRADGNGWIEYGDLDHQNSGRSTRIGPASMNLFHPVSMG</sequence>
<evidence type="ECO:0000256" key="1">
    <source>
        <dbReference type="SAM" id="MobiDB-lite"/>
    </source>
</evidence>
<organism evidence="2 3">
    <name type="scientific">Streptomyces termitum</name>
    <dbReference type="NCBI Taxonomy" id="67368"/>
    <lineage>
        <taxon>Bacteria</taxon>
        <taxon>Bacillati</taxon>
        <taxon>Actinomycetota</taxon>
        <taxon>Actinomycetes</taxon>
        <taxon>Kitasatosporales</taxon>
        <taxon>Streptomycetaceae</taxon>
        <taxon>Streptomyces</taxon>
    </lineage>
</organism>
<evidence type="ECO:0000313" key="2">
    <source>
        <dbReference type="EMBL" id="GHA84686.1"/>
    </source>
</evidence>
<name>A0A918W9D7_9ACTN</name>
<proteinExistence type="predicted"/>
<evidence type="ECO:0000313" key="3">
    <source>
        <dbReference type="Proteomes" id="UP000644020"/>
    </source>
</evidence>
<feature type="region of interest" description="Disordered" evidence="1">
    <location>
        <begin position="135"/>
        <end position="199"/>
    </location>
</feature>